<evidence type="ECO:0000313" key="1">
    <source>
        <dbReference type="EMBL" id="POM76285.1"/>
    </source>
</evidence>
<name>A0A2P4YEP3_9STRA</name>
<sequence>MVHEKRVVFPVLKPQHIADRQTWAIQYVEHGCSWNSVLFLGEEKCNLDSPDGYQYYWRDLRKKNPVVEVCFWESFSVKGKSEMAIFDGNQNNEKYIDTLGDYLLPFAHLFHGVHFKFEQDNASSSQQKLATDLVNALEKAWDAIPTSTLEKLVTSMKKRCMEVYRLRDCKTNY</sequence>
<dbReference type="AlphaFoldDB" id="A0A2P4YEP3"/>
<accession>A0A2P4YEP3</accession>
<organism evidence="1 2">
    <name type="scientific">Phytophthora palmivora</name>
    <dbReference type="NCBI Taxonomy" id="4796"/>
    <lineage>
        <taxon>Eukaryota</taxon>
        <taxon>Sar</taxon>
        <taxon>Stramenopiles</taxon>
        <taxon>Oomycota</taxon>
        <taxon>Peronosporomycetes</taxon>
        <taxon>Peronosporales</taxon>
        <taxon>Peronosporaceae</taxon>
        <taxon>Phytophthora</taxon>
    </lineage>
</organism>
<dbReference type="EMBL" id="NCKW01003480">
    <property type="protein sequence ID" value="POM76285.1"/>
    <property type="molecule type" value="Genomic_DNA"/>
</dbReference>
<dbReference type="InterPro" id="IPR036397">
    <property type="entry name" value="RNaseH_sf"/>
</dbReference>
<proteinExistence type="predicted"/>
<dbReference type="OrthoDB" id="108002at2759"/>
<keyword evidence="2" id="KW-1185">Reference proteome</keyword>
<evidence type="ECO:0000313" key="2">
    <source>
        <dbReference type="Proteomes" id="UP000237271"/>
    </source>
</evidence>
<dbReference type="Gene3D" id="3.30.420.10">
    <property type="entry name" value="Ribonuclease H-like superfamily/Ribonuclease H"/>
    <property type="match status" value="2"/>
</dbReference>
<dbReference type="Proteomes" id="UP000237271">
    <property type="component" value="Unassembled WGS sequence"/>
</dbReference>
<comment type="caution">
    <text evidence="1">The sequence shown here is derived from an EMBL/GenBank/DDBJ whole genome shotgun (WGS) entry which is preliminary data.</text>
</comment>
<reference evidence="1 2" key="1">
    <citation type="journal article" date="2017" name="Genome Biol. Evol.">
        <title>Phytophthora megakarya and P. palmivora, closely related causal agents of cacao black pod rot, underwent increases in genome sizes and gene numbers by different mechanisms.</title>
        <authorList>
            <person name="Ali S.S."/>
            <person name="Shao J."/>
            <person name="Lary D.J."/>
            <person name="Kronmiller B."/>
            <person name="Shen D."/>
            <person name="Strem M.D."/>
            <person name="Amoako-Attah I."/>
            <person name="Akrofi A.Y."/>
            <person name="Begoude B.A."/>
            <person name="Ten Hoopen G.M."/>
            <person name="Coulibaly K."/>
            <person name="Kebe B.I."/>
            <person name="Melnick R.L."/>
            <person name="Guiltinan M.J."/>
            <person name="Tyler B.M."/>
            <person name="Meinhardt L.W."/>
            <person name="Bailey B.A."/>
        </authorList>
    </citation>
    <scope>NUCLEOTIDE SEQUENCE [LARGE SCALE GENOMIC DNA]</scope>
    <source>
        <strain evidence="2">sbr112.9</strain>
    </source>
</reference>
<dbReference type="GO" id="GO:0003676">
    <property type="term" value="F:nucleic acid binding"/>
    <property type="evidence" value="ECO:0007669"/>
    <property type="project" value="InterPro"/>
</dbReference>
<protein>
    <submittedName>
        <fullName evidence="1">Transposable element Tc3 Transposase</fullName>
    </submittedName>
</protein>
<gene>
    <name evidence="1" type="ORF">PHPALM_6489</name>
</gene>